<dbReference type="AlphaFoldDB" id="A0A9Q0XTW8"/>
<evidence type="ECO:0000313" key="2">
    <source>
        <dbReference type="Proteomes" id="UP001142489"/>
    </source>
</evidence>
<feature type="non-terminal residue" evidence="1">
    <location>
        <position position="1"/>
    </location>
</feature>
<name>A0A9Q0XTW8_9SAUR</name>
<dbReference type="EMBL" id="JAPFRF010000008">
    <property type="protein sequence ID" value="KAJ7324564.1"/>
    <property type="molecule type" value="Genomic_DNA"/>
</dbReference>
<dbReference type="PANTHER" id="PTHR33166">
    <property type="entry name" value="GAG_P30 DOMAIN-CONTAINING PROTEIN"/>
    <property type="match status" value="1"/>
</dbReference>
<comment type="caution">
    <text evidence="1">The sequence shown here is derived from an EMBL/GenBank/DDBJ whole genome shotgun (WGS) entry which is preliminary data.</text>
</comment>
<keyword evidence="2" id="KW-1185">Reference proteome</keyword>
<dbReference type="Proteomes" id="UP001142489">
    <property type="component" value="Unassembled WGS sequence"/>
</dbReference>
<accession>A0A9Q0XTW8</accession>
<reference evidence="1" key="1">
    <citation type="journal article" date="2023" name="DNA Res.">
        <title>Chromosome-level genome assembly of Phrynocephalus forsythii using third-generation DNA sequencing and Hi-C analysis.</title>
        <authorList>
            <person name="Qi Y."/>
            <person name="Zhao W."/>
            <person name="Zhao Y."/>
            <person name="Niu C."/>
            <person name="Cao S."/>
            <person name="Zhang Y."/>
        </authorList>
    </citation>
    <scope>NUCLEOTIDE SEQUENCE</scope>
    <source>
        <tissue evidence="1">Muscle</tissue>
    </source>
</reference>
<evidence type="ECO:0000313" key="1">
    <source>
        <dbReference type="EMBL" id="KAJ7324564.1"/>
    </source>
</evidence>
<gene>
    <name evidence="1" type="ORF">JRQ81_017584</name>
</gene>
<dbReference type="InterPro" id="IPR050462">
    <property type="entry name" value="Retroviral_Gag-Pol_poly"/>
</dbReference>
<dbReference type="OrthoDB" id="9717239at2759"/>
<sequence>DAFCQFMDSGPDNEGNLTAIWTAFISQSAPDIKKKLQKLPTPSALIIEVLLQTMFQVLYQRPEAEEDKSEQMMKKQATLLVAAIQSLIQQPQPVWHSTSGPQQSYVL</sequence>
<proteinExistence type="predicted"/>
<organism evidence="1 2">
    <name type="scientific">Phrynocephalus forsythii</name>
    <dbReference type="NCBI Taxonomy" id="171643"/>
    <lineage>
        <taxon>Eukaryota</taxon>
        <taxon>Metazoa</taxon>
        <taxon>Chordata</taxon>
        <taxon>Craniata</taxon>
        <taxon>Vertebrata</taxon>
        <taxon>Euteleostomi</taxon>
        <taxon>Lepidosauria</taxon>
        <taxon>Squamata</taxon>
        <taxon>Bifurcata</taxon>
        <taxon>Unidentata</taxon>
        <taxon>Episquamata</taxon>
        <taxon>Toxicofera</taxon>
        <taxon>Iguania</taxon>
        <taxon>Acrodonta</taxon>
        <taxon>Agamidae</taxon>
        <taxon>Agaminae</taxon>
        <taxon>Phrynocephalus</taxon>
    </lineage>
</organism>
<protein>
    <submittedName>
        <fullName evidence="1">Uncharacterized protein</fullName>
    </submittedName>
</protein>